<proteinExistence type="predicted"/>
<evidence type="ECO:0000259" key="1">
    <source>
        <dbReference type="PROSITE" id="PS51782"/>
    </source>
</evidence>
<protein>
    <submittedName>
        <fullName evidence="2">LysM domain</fullName>
    </submittedName>
</protein>
<dbReference type="Pfam" id="PF01476">
    <property type="entry name" value="LysM"/>
    <property type="match status" value="1"/>
</dbReference>
<dbReference type="Gene3D" id="3.10.350.10">
    <property type="entry name" value="LysM domain"/>
    <property type="match status" value="1"/>
</dbReference>
<dbReference type="SMART" id="SM00257">
    <property type="entry name" value="LysM"/>
    <property type="match status" value="1"/>
</dbReference>
<accession>A0A6J5KM05</accession>
<organism evidence="2">
    <name type="scientific">uncultured Caudovirales phage</name>
    <dbReference type="NCBI Taxonomy" id="2100421"/>
    <lineage>
        <taxon>Viruses</taxon>
        <taxon>Duplodnaviria</taxon>
        <taxon>Heunggongvirae</taxon>
        <taxon>Uroviricota</taxon>
        <taxon>Caudoviricetes</taxon>
        <taxon>Peduoviridae</taxon>
        <taxon>Maltschvirus</taxon>
        <taxon>Maltschvirus maltsch</taxon>
    </lineage>
</organism>
<dbReference type="EMBL" id="LR796157">
    <property type="protein sequence ID" value="CAB4122172.1"/>
    <property type="molecule type" value="Genomic_DNA"/>
</dbReference>
<sequence>MSIQRVSRYYTGTLAQTPNKYTGVYEISVFRKFTDNKKVSYTSHVWSEGDSLGSLAKAFGIGAKFWWEIMDINPEIIDPFAIIPGTIIRIPYGNK</sequence>
<name>A0A6J5KM05_9CAUD</name>
<reference evidence="2" key="1">
    <citation type="submission" date="2020-04" db="EMBL/GenBank/DDBJ databases">
        <authorList>
            <person name="Chiriac C."/>
            <person name="Salcher M."/>
            <person name="Ghai R."/>
            <person name="Kavagutti S V."/>
        </authorList>
    </citation>
    <scope>NUCLEOTIDE SEQUENCE</scope>
</reference>
<dbReference type="InterPro" id="IPR018392">
    <property type="entry name" value="LysM"/>
</dbReference>
<evidence type="ECO:0000313" key="2">
    <source>
        <dbReference type="EMBL" id="CAB4122172.1"/>
    </source>
</evidence>
<feature type="domain" description="LysM" evidence="1">
    <location>
        <begin position="42"/>
        <end position="90"/>
    </location>
</feature>
<dbReference type="InterPro" id="IPR036779">
    <property type="entry name" value="LysM_dom_sf"/>
</dbReference>
<gene>
    <name evidence="2" type="ORF">UFOVP27_86</name>
</gene>
<dbReference type="PROSITE" id="PS51782">
    <property type="entry name" value="LYSM"/>
    <property type="match status" value="1"/>
</dbReference>